<organism evidence="1 2">
    <name type="scientific">Ambrosia artemisiifolia</name>
    <name type="common">Common ragweed</name>
    <dbReference type="NCBI Taxonomy" id="4212"/>
    <lineage>
        <taxon>Eukaryota</taxon>
        <taxon>Viridiplantae</taxon>
        <taxon>Streptophyta</taxon>
        <taxon>Embryophyta</taxon>
        <taxon>Tracheophyta</taxon>
        <taxon>Spermatophyta</taxon>
        <taxon>Magnoliopsida</taxon>
        <taxon>eudicotyledons</taxon>
        <taxon>Gunneridae</taxon>
        <taxon>Pentapetalae</taxon>
        <taxon>asterids</taxon>
        <taxon>campanulids</taxon>
        <taxon>Asterales</taxon>
        <taxon>Asteraceae</taxon>
        <taxon>Asteroideae</taxon>
        <taxon>Heliantheae alliance</taxon>
        <taxon>Heliantheae</taxon>
        <taxon>Ambrosia</taxon>
    </lineage>
</organism>
<proteinExistence type="predicted"/>
<dbReference type="AlphaFoldDB" id="A0AAD5GR02"/>
<protein>
    <submittedName>
        <fullName evidence="1">Uncharacterized protein</fullName>
    </submittedName>
</protein>
<keyword evidence="2" id="KW-1185">Reference proteome</keyword>
<reference evidence="1" key="1">
    <citation type="submission" date="2022-06" db="EMBL/GenBank/DDBJ databases">
        <title>Uncovering the hologenomic basis of an extraordinary plant invasion.</title>
        <authorList>
            <person name="Bieker V.C."/>
            <person name="Martin M.D."/>
            <person name="Gilbert T."/>
            <person name="Hodgins K."/>
            <person name="Battlay P."/>
            <person name="Petersen B."/>
            <person name="Wilson J."/>
        </authorList>
    </citation>
    <scope>NUCLEOTIDE SEQUENCE</scope>
    <source>
        <strain evidence="1">AA19_3_7</strain>
        <tissue evidence="1">Leaf</tissue>
    </source>
</reference>
<sequence>MLTLEMLKGHHCNHFIHTLIRNLPQFQVTIPHKSRMEA</sequence>
<gene>
    <name evidence="1" type="ORF">M8C21_000693</name>
</gene>
<comment type="caution">
    <text evidence="1">The sequence shown here is derived from an EMBL/GenBank/DDBJ whole genome shotgun (WGS) entry which is preliminary data.</text>
</comment>
<evidence type="ECO:0000313" key="1">
    <source>
        <dbReference type="EMBL" id="KAI7752112.1"/>
    </source>
</evidence>
<dbReference type="Proteomes" id="UP001206925">
    <property type="component" value="Unassembled WGS sequence"/>
</dbReference>
<accession>A0AAD5GR02</accession>
<evidence type="ECO:0000313" key="2">
    <source>
        <dbReference type="Proteomes" id="UP001206925"/>
    </source>
</evidence>
<name>A0AAD5GR02_AMBAR</name>
<dbReference type="EMBL" id="JAMZMK010005751">
    <property type="protein sequence ID" value="KAI7752112.1"/>
    <property type="molecule type" value="Genomic_DNA"/>
</dbReference>